<evidence type="ECO:0000313" key="2">
    <source>
        <dbReference type="Proteomes" id="UP000304148"/>
    </source>
</evidence>
<reference evidence="2" key="1">
    <citation type="submission" date="2018-08" db="EMBL/GenBank/DDBJ databases">
        <authorList>
            <person name="Chevrot R."/>
        </authorList>
    </citation>
    <scope>NUCLEOTIDE SEQUENCE [LARGE SCALE GENOMIC DNA]</scope>
</reference>
<sequence>MNVQELAKHYKTGNLPPHLEQYLPTALRSQLQEMNAEEIESLLNQIMQSPIDLSRQWSQELIEFYYTAAWYHLFVELSIPSHASLYEIAAGDTICIPRALHAFSSGATYVTANLNKELSQQFMQKTADLDIQVKIIEDNGNNLLQYYEPHSFEVISFHHAINDIIQTIIADIEGIDTVNNNWWDIEPQLLQAVMSYHNRGELRKAAFEPFINIIDTCMKLLKKGGYLIFDNCTYAGYEQMGYSSEFHSAYIQLVREWIAESNLGLKEVELEAYDKQWWMIMTT</sequence>
<dbReference type="AlphaFoldDB" id="A0A383R4N8"/>
<dbReference type="Proteomes" id="UP000304148">
    <property type="component" value="Chromosome"/>
</dbReference>
<protein>
    <submittedName>
        <fullName evidence="1">Uncharacterized protein</fullName>
    </submittedName>
</protein>
<accession>A0A383R4N8</accession>
<organism evidence="1 2">
    <name type="scientific">Paenibacillus alvei</name>
    <name type="common">Bacillus alvei</name>
    <dbReference type="NCBI Taxonomy" id="44250"/>
    <lineage>
        <taxon>Bacteria</taxon>
        <taxon>Bacillati</taxon>
        <taxon>Bacillota</taxon>
        <taxon>Bacilli</taxon>
        <taxon>Bacillales</taxon>
        <taxon>Paenibacillaceae</taxon>
        <taxon>Paenibacillus</taxon>
    </lineage>
</organism>
<name>A0A383R4N8_PAEAL</name>
<dbReference type="RefSeq" id="WP_138184572.1">
    <property type="nucleotide sequence ID" value="NZ_LS992241.1"/>
</dbReference>
<proteinExistence type="predicted"/>
<gene>
    <name evidence="1" type="ORF">PBLR_10537</name>
</gene>
<dbReference type="SUPFAM" id="SSF53335">
    <property type="entry name" value="S-adenosyl-L-methionine-dependent methyltransferases"/>
    <property type="match status" value="1"/>
</dbReference>
<evidence type="ECO:0000313" key="1">
    <source>
        <dbReference type="EMBL" id="SYX82117.1"/>
    </source>
</evidence>
<dbReference type="EMBL" id="LS992241">
    <property type="protein sequence ID" value="SYX82117.1"/>
    <property type="molecule type" value="Genomic_DNA"/>
</dbReference>
<dbReference type="InterPro" id="IPR029063">
    <property type="entry name" value="SAM-dependent_MTases_sf"/>
</dbReference>